<reference evidence="2" key="1">
    <citation type="submission" date="2020-06" db="EMBL/GenBank/DDBJ databases">
        <title>Draft genome of Bugula neritina, a colonial animal packing powerful symbionts and potential medicines.</title>
        <authorList>
            <person name="Rayko M."/>
        </authorList>
    </citation>
    <scope>NUCLEOTIDE SEQUENCE [LARGE SCALE GENOMIC DNA]</scope>
    <source>
        <strain evidence="2">Kwan_BN1</strain>
    </source>
</reference>
<feature type="region of interest" description="Disordered" evidence="1">
    <location>
        <begin position="288"/>
        <end position="308"/>
    </location>
</feature>
<dbReference type="EMBL" id="VXIV02001628">
    <property type="protein sequence ID" value="KAF6031301.1"/>
    <property type="molecule type" value="Genomic_DNA"/>
</dbReference>
<evidence type="ECO:0000256" key="1">
    <source>
        <dbReference type="SAM" id="MobiDB-lite"/>
    </source>
</evidence>
<name>A0A7J7K054_BUGNE</name>
<evidence type="ECO:0000313" key="2">
    <source>
        <dbReference type="EMBL" id="KAF6031301.1"/>
    </source>
</evidence>
<organism evidence="2 3">
    <name type="scientific">Bugula neritina</name>
    <name type="common">Brown bryozoan</name>
    <name type="synonym">Sertularia neritina</name>
    <dbReference type="NCBI Taxonomy" id="10212"/>
    <lineage>
        <taxon>Eukaryota</taxon>
        <taxon>Metazoa</taxon>
        <taxon>Spiralia</taxon>
        <taxon>Lophotrochozoa</taxon>
        <taxon>Bryozoa</taxon>
        <taxon>Gymnolaemata</taxon>
        <taxon>Cheilostomatida</taxon>
        <taxon>Flustrina</taxon>
        <taxon>Buguloidea</taxon>
        <taxon>Bugulidae</taxon>
        <taxon>Bugula</taxon>
    </lineage>
</organism>
<feature type="region of interest" description="Disordered" evidence="1">
    <location>
        <begin position="113"/>
        <end position="133"/>
    </location>
</feature>
<proteinExistence type="predicted"/>
<keyword evidence="3" id="KW-1185">Reference proteome</keyword>
<accession>A0A7J7K054</accession>
<gene>
    <name evidence="2" type="ORF">EB796_010389</name>
</gene>
<dbReference type="Proteomes" id="UP000593567">
    <property type="component" value="Unassembled WGS sequence"/>
</dbReference>
<evidence type="ECO:0000313" key="3">
    <source>
        <dbReference type="Proteomes" id="UP000593567"/>
    </source>
</evidence>
<sequence length="308" mass="34451">MGENLVRGDNSYTVLKAPSLKSKVGSKKNSSKKKDKGTYSTHTGDDEVDFGSFHFGLAREEFVPQYEPATHDDEINQLMNQNFLIGRPGVQNEARQKSRQSFFSEIESGSVSASGLNIRRSSDSQRPVLPSDISADKTKLKPTVLNIKTKRQSEITPELDLKLKMRQKESEETILNPLAPRSVVNPLAETHPEHNRKLYISPTPGPISKMSTSLPFNPSAALPQSSWHESVIGNFKSKEKIENRLTSQMVDAKELPKMKSDKKQSEIENLFSNVNLEKVETQNMGEENFAMTGSSPMNRLHEAMGFMP</sequence>
<feature type="region of interest" description="Disordered" evidence="1">
    <location>
        <begin position="17"/>
        <end position="50"/>
    </location>
</feature>
<feature type="compositionally biased region" description="Basic residues" evidence="1">
    <location>
        <begin position="24"/>
        <end position="35"/>
    </location>
</feature>
<dbReference type="AlphaFoldDB" id="A0A7J7K054"/>
<feature type="compositionally biased region" description="Polar residues" evidence="1">
    <location>
        <begin position="288"/>
        <end position="297"/>
    </location>
</feature>
<comment type="caution">
    <text evidence="2">The sequence shown here is derived from an EMBL/GenBank/DDBJ whole genome shotgun (WGS) entry which is preliminary data.</text>
</comment>
<protein>
    <submittedName>
        <fullName evidence="2">Uncharacterized protein</fullName>
    </submittedName>
</protein>